<dbReference type="PANTHER" id="PTHR35529:SF1">
    <property type="entry name" value="MANGANESE EFFLUX PUMP MNTP-RELATED"/>
    <property type="match status" value="1"/>
</dbReference>
<dbReference type="GO" id="GO:0005886">
    <property type="term" value="C:plasma membrane"/>
    <property type="evidence" value="ECO:0007669"/>
    <property type="project" value="UniProtKB-SubCell"/>
</dbReference>
<evidence type="ECO:0000256" key="1">
    <source>
        <dbReference type="ARBA" id="ARBA00022448"/>
    </source>
</evidence>
<evidence type="ECO:0000256" key="2">
    <source>
        <dbReference type="ARBA" id="ARBA00022475"/>
    </source>
</evidence>
<evidence type="ECO:0000256" key="5">
    <source>
        <dbReference type="ARBA" id="ARBA00023065"/>
    </source>
</evidence>
<evidence type="ECO:0000256" key="6">
    <source>
        <dbReference type="ARBA" id="ARBA00023136"/>
    </source>
</evidence>
<organism evidence="9 10">
    <name type="scientific">[Ruminococcus] torques</name>
    <dbReference type="NCBI Taxonomy" id="33039"/>
    <lineage>
        <taxon>Bacteria</taxon>
        <taxon>Bacillati</taxon>
        <taxon>Bacillota</taxon>
        <taxon>Clostridia</taxon>
        <taxon>Lachnospirales</taxon>
        <taxon>Lachnospiraceae</taxon>
        <taxon>Mediterraneibacter</taxon>
    </lineage>
</organism>
<reference evidence="9 10" key="1">
    <citation type="submission" date="2015-09" db="EMBL/GenBank/DDBJ databases">
        <authorList>
            <consortium name="Pathogen Informatics"/>
        </authorList>
    </citation>
    <scope>NUCLEOTIDE SEQUENCE [LARGE SCALE GENOMIC DNA]</scope>
    <source>
        <strain evidence="9 10">2789STDY5834889</strain>
    </source>
</reference>
<dbReference type="Pfam" id="PF02659">
    <property type="entry name" value="Mntp"/>
    <property type="match status" value="1"/>
</dbReference>
<comment type="function">
    <text evidence="8">Probably functions as a manganese efflux pump.</text>
</comment>
<comment type="subcellular location">
    <subcellularLocation>
        <location evidence="8">Cell membrane</location>
        <topology evidence="8">Multi-pass membrane protein</topology>
    </subcellularLocation>
</comment>
<keyword evidence="2 8" id="KW-1003">Cell membrane</keyword>
<keyword evidence="7 8" id="KW-0464">Manganese</keyword>
<proteinExistence type="inferred from homology"/>
<dbReference type="EMBL" id="CZBX01000013">
    <property type="protein sequence ID" value="CUQ92070.1"/>
    <property type="molecule type" value="Genomic_DNA"/>
</dbReference>
<dbReference type="PANTHER" id="PTHR35529">
    <property type="entry name" value="MANGANESE EFFLUX PUMP MNTP-RELATED"/>
    <property type="match status" value="1"/>
</dbReference>
<evidence type="ECO:0000256" key="3">
    <source>
        <dbReference type="ARBA" id="ARBA00022692"/>
    </source>
</evidence>
<keyword evidence="4 8" id="KW-1133">Transmembrane helix</keyword>
<feature type="transmembrane region" description="Helical" evidence="8">
    <location>
        <begin position="110"/>
        <end position="132"/>
    </location>
</feature>
<protein>
    <recommendedName>
        <fullName evidence="8">Putative manganese efflux pump MntP</fullName>
    </recommendedName>
</protein>
<comment type="similarity">
    <text evidence="8">Belongs to the MntP (TC 9.B.29) family.</text>
</comment>
<feature type="transmembrane region" description="Helical" evidence="8">
    <location>
        <begin position="72"/>
        <end position="90"/>
    </location>
</feature>
<evidence type="ECO:0000313" key="10">
    <source>
        <dbReference type="Proteomes" id="UP000078383"/>
    </source>
</evidence>
<evidence type="ECO:0000256" key="4">
    <source>
        <dbReference type="ARBA" id="ARBA00022989"/>
    </source>
</evidence>
<dbReference type="OrthoDB" id="9811590at2"/>
<keyword evidence="3 8" id="KW-0812">Transmembrane</keyword>
<name>A0A175A9T8_9FIRM</name>
<dbReference type="InterPro" id="IPR003810">
    <property type="entry name" value="Mntp/YtaF"/>
</dbReference>
<dbReference type="GO" id="GO:0005384">
    <property type="term" value="F:manganese ion transmembrane transporter activity"/>
    <property type="evidence" value="ECO:0007669"/>
    <property type="project" value="UniProtKB-UniRule"/>
</dbReference>
<keyword evidence="5 8" id="KW-0406">Ion transport</keyword>
<gene>
    <name evidence="9" type="primary">yebN</name>
    <name evidence="8" type="synonym">mntP</name>
    <name evidence="9" type="ORF">ERS852502_02548</name>
</gene>
<feature type="transmembrane region" description="Helical" evidence="8">
    <location>
        <begin position="167"/>
        <end position="186"/>
    </location>
</feature>
<dbReference type="AlphaFoldDB" id="A0A175A9T8"/>
<evidence type="ECO:0000313" key="9">
    <source>
        <dbReference type="EMBL" id="CUQ92070.1"/>
    </source>
</evidence>
<evidence type="ECO:0000256" key="8">
    <source>
        <dbReference type="HAMAP-Rule" id="MF_01521"/>
    </source>
</evidence>
<dbReference type="Proteomes" id="UP000078383">
    <property type="component" value="Unassembled WGS sequence"/>
</dbReference>
<dbReference type="InterPro" id="IPR022929">
    <property type="entry name" value="Put_MntP"/>
</dbReference>
<sequence length="193" mass="20945">MALFIELLLMGVGLAMDAFAVSVCKGLGMKKLNKKQAVVIGLYFGGFQALMPLVGWILGIQFQKYITSIDHWIAFILLGFIGGKMILEAVKEWNEEDIVEVKDQPLDHRNMFVLAVATSIDALAVGITFAFLDTPILEAITIIGITTMVISIVGVVIGNYFGGKYKHKAELVGGIILVLLGVRILIQHLSGLA</sequence>
<keyword evidence="6 8" id="KW-0472">Membrane</keyword>
<dbReference type="HAMAP" id="MF_01521">
    <property type="entry name" value="MntP_pump"/>
    <property type="match status" value="1"/>
</dbReference>
<feature type="transmembrane region" description="Helical" evidence="8">
    <location>
        <begin position="36"/>
        <end position="60"/>
    </location>
</feature>
<keyword evidence="1 8" id="KW-0813">Transport</keyword>
<feature type="transmembrane region" description="Helical" evidence="8">
    <location>
        <begin position="139"/>
        <end position="161"/>
    </location>
</feature>
<accession>A0A175A9T8</accession>
<dbReference type="RefSeq" id="WP_054753158.1">
    <property type="nucleotide sequence ID" value="NZ_CZBX01000013.1"/>
</dbReference>
<evidence type="ECO:0000256" key="7">
    <source>
        <dbReference type="ARBA" id="ARBA00023211"/>
    </source>
</evidence>